<evidence type="ECO:0000313" key="8">
    <source>
        <dbReference type="Proteomes" id="UP000032180"/>
    </source>
</evidence>
<evidence type="ECO:0000256" key="1">
    <source>
        <dbReference type="ARBA" id="ARBA00006198"/>
    </source>
</evidence>
<dbReference type="SUPFAM" id="SSF53067">
    <property type="entry name" value="Actin-like ATPase domain"/>
    <property type="match status" value="2"/>
</dbReference>
<organism evidence="7 8">
    <name type="scientific">Leersia perrieri</name>
    <dbReference type="NCBI Taxonomy" id="77586"/>
    <lineage>
        <taxon>Eukaryota</taxon>
        <taxon>Viridiplantae</taxon>
        <taxon>Streptophyta</taxon>
        <taxon>Embryophyta</taxon>
        <taxon>Tracheophyta</taxon>
        <taxon>Spermatophyta</taxon>
        <taxon>Magnoliopsida</taxon>
        <taxon>Liliopsida</taxon>
        <taxon>Poales</taxon>
        <taxon>Poaceae</taxon>
        <taxon>BOP clade</taxon>
        <taxon>Oryzoideae</taxon>
        <taxon>Oryzeae</taxon>
        <taxon>Oryzinae</taxon>
        <taxon>Leersia</taxon>
    </lineage>
</organism>
<keyword evidence="8" id="KW-1185">Reference proteome</keyword>
<keyword evidence="5" id="KW-0472">Membrane</keyword>
<dbReference type="InterPro" id="IPR002731">
    <property type="entry name" value="ATPase_BadF"/>
</dbReference>
<proteinExistence type="inferred from homology"/>
<comment type="similarity">
    <text evidence="1">Belongs to the eukaryotic-type N-acetylglucosamine kinase family.</text>
</comment>
<dbReference type="CDD" id="cd24081">
    <property type="entry name" value="ASKHA_NBD_DdNAGK-like"/>
    <property type="match status" value="1"/>
</dbReference>
<protein>
    <recommendedName>
        <fullName evidence="3">N-acetyl-D-glucosamine kinase</fullName>
        <ecNumber evidence="2">2.7.1.59</ecNumber>
    </recommendedName>
    <alternativeName>
        <fullName evidence="4">GlcNAc kinase</fullName>
    </alternativeName>
</protein>
<reference evidence="7 8" key="1">
    <citation type="submission" date="2012-08" db="EMBL/GenBank/DDBJ databases">
        <title>Oryza genome evolution.</title>
        <authorList>
            <person name="Wing R.A."/>
        </authorList>
    </citation>
    <scope>NUCLEOTIDE SEQUENCE</scope>
</reference>
<evidence type="ECO:0000313" key="7">
    <source>
        <dbReference type="EnsemblPlants" id="LPERR09G00130.1"/>
    </source>
</evidence>
<keyword evidence="5" id="KW-1133">Transmembrane helix</keyword>
<dbReference type="Proteomes" id="UP000032180">
    <property type="component" value="Chromosome 9"/>
</dbReference>
<dbReference type="EC" id="2.7.1.59" evidence="2"/>
<dbReference type="Gramene" id="LPERR09G00130.1">
    <property type="protein sequence ID" value="LPERR09G00130.1"/>
    <property type="gene ID" value="LPERR09G00130"/>
</dbReference>
<dbReference type="PANTHER" id="PTHR43190">
    <property type="entry name" value="N-ACETYL-D-GLUCOSAMINE KINASE"/>
    <property type="match status" value="1"/>
</dbReference>
<keyword evidence="5" id="KW-0812">Transmembrane</keyword>
<name>A0A0D9XB41_9ORYZ</name>
<dbReference type="InterPro" id="IPR043129">
    <property type="entry name" value="ATPase_NBD"/>
</dbReference>
<dbReference type="eggNOG" id="KOG1794">
    <property type="taxonomic scope" value="Eukaryota"/>
</dbReference>
<feature type="domain" description="ATPase BadF/BadG/BcrA/BcrD type" evidence="6">
    <location>
        <begin position="17"/>
        <end position="483"/>
    </location>
</feature>
<dbReference type="Pfam" id="PF01869">
    <property type="entry name" value="BcrAD_BadFG"/>
    <property type="match status" value="1"/>
</dbReference>
<reference evidence="8" key="2">
    <citation type="submission" date="2013-12" db="EMBL/GenBank/DDBJ databases">
        <authorList>
            <person name="Yu Y."/>
            <person name="Lee S."/>
            <person name="de Baynast K."/>
            <person name="Wissotski M."/>
            <person name="Liu L."/>
            <person name="Talag J."/>
            <person name="Goicoechea J."/>
            <person name="Angelova A."/>
            <person name="Jetty R."/>
            <person name="Kudrna D."/>
            <person name="Golser W."/>
            <person name="Rivera L."/>
            <person name="Zhang J."/>
            <person name="Wing R."/>
        </authorList>
    </citation>
    <scope>NUCLEOTIDE SEQUENCE</scope>
</reference>
<reference evidence="7" key="3">
    <citation type="submission" date="2015-04" db="UniProtKB">
        <authorList>
            <consortium name="EnsemblPlants"/>
        </authorList>
    </citation>
    <scope>IDENTIFICATION</scope>
</reference>
<dbReference type="GO" id="GO:0045127">
    <property type="term" value="F:N-acetylglucosamine kinase activity"/>
    <property type="evidence" value="ECO:0007669"/>
    <property type="project" value="UniProtKB-EC"/>
</dbReference>
<dbReference type="AlphaFoldDB" id="A0A0D9XB41"/>
<dbReference type="EnsemblPlants" id="LPERR09G00130.1">
    <property type="protein sequence ID" value="LPERR09G00130.1"/>
    <property type="gene ID" value="LPERR09G00130"/>
</dbReference>
<evidence type="ECO:0000256" key="5">
    <source>
        <dbReference type="SAM" id="Phobius"/>
    </source>
</evidence>
<dbReference type="Gene3D" id="3.30.420.40">
    <property type="match status" value="3"/>
</dbReference>
<dbReference type="PANTHER" id="PTHR43190:SF3">
    <property type="entry name" value="N-ACETYL-D-GLUCOSAMINE KINASE"/>
    <property type="match status" value="1"/>
</dbReference>
<evidence type="ECO:0000256" key="2">
    <source>
        <dbReference type="ARBA" id="ARBA00012122"/>
    </source>
</evidence>
<sequence length="497" mass="52784">MGGYEKGESPAEGGVILGVDGGTTNTVCVCLPAAMPPPDSPSAVPVLSRAIAGCSNRNSVGGGRGQPWPTVCGEVLGSRIWPQTVRPAVVRAIRRRPLLTLATVRGRHARCRQAWSALCLLFRLIPLSFAFFMWSTLPGELAFELLAQGPVACDRCLVQDPRQEDRANSELLHRLGHPWVPVSSLEALSWCSSLLPSGVNGALDVVSFLKARQEESAALETLEQVMTQALAMANTDRSAVRAVCLAVSGVNHPSDQQRMLDWIRDLFPGHAKFYVENDAVAALASGTMGKLHGCVLIAGTGSIAYGVTEDGKVARAAGAGPVLGDWGSGYGIAAQALTAVIKAYDGRGPHTNLTREILRKLELSSPDELIGWTYADPSWARIAALVPVVVSSADDGDEVANKILHDSVQELADSVVAVVRRLTLCGEGHGKDKFPLVLVGGVLEGNKKWNISGEVVRCISKVFPGVHPIRPEVEPAIGAALLAWSHHRKGLKLENGS</sequence>
<dbReference type="InterPro" id="IPR052519">
    <property type="entry name" value="Euk-type_GlcNAc_Kinase"/>
</dbReference>
<dbReference type="HOGENOM" id="CLU_016274_1_2_1"/>
<evidence type="ECO:0000259" key="6">
    <source>
        <dbReference type="Pfam" id="PF01869"/>
    </source>
</evidence>
<evidence type="ECO:0000256" key="4">
    <source>
        <dbReference type="ARBA" id="ARBA00031123"/>
    </source>
</evidence>
<dbReference type="STRING" id="77586.A0A0D9XB41"/>
<accession>A0A0D9XB41</accession>
<evidence type="ECO:0000256" key="3">
    <source>
        <dbReference type="ARBA" id="ARBA00014974"/>
    </source>
</evidence>
<feature type="transmembrane region" description="Helical" evidence="5">
    <location>
        <begin position="114"/>
        <end position="134"/>
    </location>
</feature>